<feature type="coiled-coil region" evidence="1">
    <location>
        <begin position="134"/>
        <end position="161"/>
    </location>
</feature>
<keyword evidence="1" id="KW-0175">Coiled coil</keyword>
<name>M6VQV7_9LEPT</name>
<protein>
    <submittedName>
        <fullName evidence="2">Uncharacterized protein</fullName>
    </submittedName>
</protein>
<dbReference type="EMBL" id="AKWE02000013">
    <property type="protein sequence ID" value="EMO59912.1"/>
    <property type="molecule type" value="Genomic_DNA"/>
</dbReference>
<evidence type="ECO:0000313" key="2">
    <source>
        <dbReference type="EMBL" id="EMO59912.1"/>
    </source>
</evidence>
<comment type="caution">
    <text evidence="2">The sequence shown here is derived from an EMBL/GenBank/DDBJ whole genome shotgun (WGS) entry which is preliminary data.</text>
</comment>
<dbReference type="AlphaFoldDB" id="M6VQV7"/>
<feature type="non-terminal residue" evidence="2">
    <location>
        <position position="1"/>
    </location>
</feature>
<sequence>KPDSESGNTKENARSLRAKKFVKGKSDQELKAEFLEALEEGFRKEAQKKILEGGRFFTVRSKKSKLLCFASLISEEGENRNYQVVRYKDKKTKWVSYEELLEDFDLIDADPKPCPIDWISPNYKEKALDDESFREHYMKKINETRNVKTNAQNRSKSMKERQIYIHTTPRGYNKAKFLDALGRSSSIEETNELGE</sequence>
<feature type="non-terminal residue" evidence="2">
    <location>
        <position position="195"/>
    </location>
</feature>
<evidence type="ECO:0000313" key="3">
    <source>
        <dbReference type="Proteomes" id="UP000012149"/>
    </source>
</evidence>
<reference evidence="2 3" key="1">
    <citation type="submission" date="2013-01" db="EMBL/GenBank/DDBJ databases">
        <authorList>
            <person name="Harkins D.M."/>
            <person name="Durkin A.S."/>
            <person name="Brinkac L.M."/>
            <person name="Haft D.H."/>
            <person name="Selengut J.D."/>
            <person name="Sanka R."/>
            <person name="DePew J."/>
            <person name="Purushe J."/>
            <person name="Matthias M.A."/>
            <person name="Vinetz J.M."/>
            <person name="Sutton G.G."/>
            <person name="Nierman W.C."/>
            <person name="Fouts D.E."/>
        </authorList>
    </citation>
    <scope>NUCLEOTIDE SEQUENCE [LARGE SCALE GENOMIC DNA]</scope>
    <source>
        <strain evidence="2 3">CBC1416</strain>
    </source>
</reference>
<proteinExistence type="predicted"/>
<gene>
    <name evidence="2" type="ORF">LEP1GSC161_0067</name>
</gene>
<dbReference type="Proteomes" id="UP000012149">
    <property type="component" value="Unassembled WGS sequence"/>
</dbReference>
<accession>M6VQV7</accession>
<evidence type="ECO:0000256" key="1">
    <source>
        <dbReference type="SAM" id="Coils"/>
    </source>
</evidence>
<organism evidence="2 3">
    <name type="scientific">Leptospira santarosai str. CBC1416</name>
    <dbReference type="NCBI Taxonomy" id="1193059"/>
    <lineage>
        <taxon>Bacteria</taxon>
        <taxon>Pseudomonadati</taxon>
        <taxon>Spirochaetota</taxon>
        <taxon>Spirochaetia</taxon>
        <taxon>Leptospirales</taxon>
        <taxon>Leptospiraceae</taxon>
        <taxon>Leptospira</taxon>
    </lineage>
</organism>